<comment type="caution">
    <text evidence="2">The sequence shown here is derived from an EMBL/GenBank/DDBJ whole genome shotgun (WGS) entry which is preliminary data.</text>
</comment>
<dbReference type="GO" id="GO:0004553">
    <property type="term" value="F:hydrolase activity, hydrolyzing O-glycosyl compounds"/>
    <property type="evidence" value="ECO:0007669"/>
    <property type="project" value="UniProtKB-ARBA"/>
</dbReference>
<evidence type="ECO:0000313" key="2">
    <source>
        <dbReference type="EMBL" id="KXK27227.1"/>
    </source>
</evidence>
<dbReference type="InterPro" id="IPR011613">
    <property type="entry name" value="GH15-like"/>
</dbReference>
<dbReference type="AlphaFoldDB" id="A0A136M003"/>
<dbReference type="GO" id="GO:0005975">
    <property type="term" value="P:carbohydrate metabolic process"/>
    <property type="evidence" value="ECO:0007669"/>
    <property type="project" value="InterPro"/>
</dbReference>
<dbReference type="Gene3D" id="1.50.10.10">
    <property type="match status" value="1"/>
</dbReference>
<dbReference type="SUPFAM" id="SSF48208">
    <property type="entry name" value="Six-hairpin glycosidases"/>
    <property type="match status" value="1"/>
</dbReference>
<dbReference type="EMBL" id="JYNZ01000002">
    <property type="protein sequence ID" value="KXK27227.1"/>
    <property type="molecule type" value="Genomic_DNA"/>
</dbReference>
<dbReference type="PANTHER" id="PTHR31616:SF13">
    <property type="entry name" value="GLUCAN 1,4-ALPHA-GLUCOSIDASE"/>
    <property type="match status" value="1"/>
</dbReference>
<dbReference type="STRING" id="1617426.TR69_WS6001000095"/>
<dbReference type="InterPro" id="IPR008928">
    <property type="entry name" value="6-hairpin_glycosidase_sf"/>
</dbReference>
<dbReference type="PANTHER" id="PTHR31616">
    <property type="entry name" value="TREHALASE"/>
    <property type="match status" value="1"/>
</dbReference>
<evidence type="ECO:0000313" key="3">
    <source>
        <dbReference type="Proteomes" id="UP000070457"/>
    </source>
</evidence>
<proteinExistence type="predicted"/>
<sequence length="198" mass="22501">MPRPGFDIWEVERGVHTYTVAAVYAGLLASAHLAKHHGDTDHSRLYRRTAQDVAQAARDHLIDKNTGLLIRSITCDPLEENCSIDLTMDASLMYVWRLGLLPADDPVMEATVNTIEERLWIDSAVGGIARKENDWYHRLIILYQEIHGSYQHSGLHNTGSAAGSHREHKSTWAGYLIMLTKRDSWLNRRTLITAQPYR</sequence>
<accession>A0A136M003</accession>
<keyword evidence="2" id="KW-0378">Hydrolase</keyword>
<name>A0A136M003_9BACT</name>
<organism evidence="2 3">
    <name type="scientific">candidate division WS6 bacterium OLB20</name>
    <dbReference type="NCBI Taxonomy" id="1617426"/>
    <lineage>
        <taxon>Bacteria</taxon>
        <taxon>Candidatus Dojkabacteria</taxon>
    </lineage>
</organism>
<feature type="domain" description="GH15-like" evidence="1">
    <location>
        <begin position="3"/>
        <end position="122"/>
    </location>
</feature>
<dbReference type="Pfam" id="PF00723">
    <property type="entry name" value="Glyco_hydro_15"/>
    <property type="match status" value="1"/>
</dbReference>
<dbReference type="InterPro" id="IPR012341">
    <property type="entry name" value="6hp_glycosidase-like_sf"/>
</dbReference>
<reference evidence="2 3" key="1">
    <citation type="submission" date="2015-02" db="EMBL/GenBank/DDBJ databases">
        <title>Improved understanding of the partial-nitritation anammox process through 23 genomes representing the majority of the microbial community.</title>
        <authorList>
            <person name="Speth D.R."/>
            <person name="In T Zandt M."/>
            <person name="Guerrero Cruz S."/>
            <person name="Jetten M.S."/>
            <person name="Dutilh B.E."/>
        </authorList>
    </citation>
    <scope>NUCLEOTIDE SEQUENCE [LARGE SCALE GENOMIC DNA]</scope>
    <source>
        <strain evidence="2">OLB20</strain>
    </source>
</reference>
<dbReference type="Proteomes" id="UP000070457">
    <property type="component" value="Unassembled WGS sequence"/>
</dbReference>
<gene>
    <name evidence="2" type="ORF">TR69_WS6001000095</name>
</gene>
<protein>
    <submittedName>
        <fullName evidence="2">Glycosyl hydrolases family 15</fullName>
    </submittedName>
</protein>
<evidence type="ECO:0000259" key="1">
    <source>
        <dbReference type="Pfam" id="PF00723"/>
    </source>
</evidence>